<dbReference type="PROSITE" id="PS00370">
    <property type="entry name" value="PEP_ENZYMES_PHOS_SITE"/>
    <property type="match status" value="1"/>
</dbReference>
<dbReference type="Gene3D" id="1.10.189.10">
    <property type="entry name" value="Pyruvate Phosphate Dikinase, domain 2"/>
    <property type="match status" value="1"/>
</dbReference>
<dbReference type="GO" id="GO:0050242">
    <property type="term" value="F:pyruvate, phosphate dikinase activity"/>
    <property type="evidence" value="ECO:0007669"/>
    <property type="project" value="InterPro"/>
</dbReference>
<dbReference type="SUPFAM" id="SSF56059">
    <property type="entry name" value="Glutathione synthetase ATP-binding domain-like"/>
    <property type="match status" value="1"/>
</dbReference>
<feature type="domain" description="Pyruvate phosphate dikinase AMP/ATP-binding" evidence="2">
    <location>
        <begin position="66"/>
        <end position="293"/>
    </location>
</feature>
<dbReference type="EMBL" id="CP042582">
    <property type="protein sequence ID" value="QEX21310.1"/>
    <property type="molecule type" value="Genomic_DNA"/>
</dbReference>
<evidence type="ECO:0000259" key="1">
    <source>
        <dbReference type="Pfam" id="PF00391"/>
    </source>
</evidence>
<dbReference type="InterPro" id="IPR002192">
    <property type="entry name" value="PPDK_AMP/ATP-bd"/>
</dbReference>
<keyword evidence="3" id="KW-0670">Pyruvate</keyword>
<gene>
    <name evidence="3" type="ORF">FRZ61_12350</name>
</gene>
<evidence type="ECO:0000313" key="4">
    <source>
        <dbReference type="Proteomes" id="UP000325797"/>
    </source>
</evidence>
<evidence type="ECO:0000259" key="2">
    <source>
        <dbReference type="Pfam" id="PF01326"/>
    </source>
</evidence>
<dbReference type="PANTHER" id="PTHR22931">
    <property type="entry name" value="PHOSPHOENOLPYRUVATE DIKINASE-RELATED"/>
    <property type="match status" value="1"/>
</dbReference>
<proteinExistence type="predicted"/>
<dbReference type="Pfam" id="PF00391">
    <property type="entry name" value="PEP-utilizers"/>
    <property type="match status" value="1"/>
</dbReference>
<dbReference type="RefSeq" id="WP_151115756.1">
    <property type="nucleotide sequence ID" value="NZ_CP042582.1"/>
</dbReference>
<dbReference type="Pfam" id="PF01326">
    <property type="entry name" value="PPDK_N"/>
    <property type="match status" value="1"/>
</dbReference>
<dbReference type="AlphaFoldDB" id="A0A5J6MYF2"/>
<name>A0A5J6MYF2_9PROT</name>
<dbReference type="Gene3D" id="3.30.470.20">
    <property type="entry name" value="ATP-grasp fold, B domain"/>
    <property type="match status" value="1"/>
</dbReference>
<dbReference type="KEGG" id="hadh:FRZ61_12350"/>
<keyword evidence="4" id="KW-1185">Reference proteome</keyword>
<dbReference type="InterPro" id="IPR018274">
    <property type="entry name" value="PEP_util_AS"/>
</dbReference>
<dbReference type="Gene3D" id="3.50.30.10">
    <property type="entry name" value="Phosphohistidine domain"/>
    <property type="match status" value="1"/>
</dbReference>
<dbReference type="GO" id="GO:0016301">
    <property type="term" value="F:kinase activity"/>
    <property type="evidence" value="ECO:0007669"/>
    <property type="project" value="UniProtKB-KW"/>
</dbReference>
<dbReference type="OrthoDB" id="9765468at2"/>
<accession>A0A5J6MYF2</accession>
<dbReference type="InterPro" id="IPR013815">
    <property type="entry name" value="ATP_grasp_subdomain_1"/>
</dbReference>
<dbReference type="Proteomes" id="UP000325797">
    <property type="component" value="Chromosome"/>
</dbReference>
<dbReference type="Gene3D" id="1.20.80.30">
    <property type="match status" value="1"/>
</dbReference>
<feature type="domain" description="PEP-utilising enzyme mobile" evidence="1">
    <location>
        <begin position="426"/>
        <end position="506"/>
    </location>
</feature>
<dbReference type="InterPro" id="IPR036637">
    <property type="entry name" value="Phosphohistidine_dom_sf"/>
</dbReference>
<dbReference type="Gene3D" id="3.30.1490.20">
    <property type="entry name" value="ATP-grasp fold, A domain"/>
    <property type="match status" value="1"/>
</dbReference>
<dbReference type="PANTHER" id="PTHR22931:SF9">
    <property type="entry name" value="PYRUVATE, PHOSPHATE DIKINASE 1, CHLOROPLASTIC"/>
    <property type="match status" value="1"/>
</dbReference>
<reference evidence="3 4" key="1">
    <citation type="submission" date="2019-08" db="EMBL/GenBank/DDBJ databases">
        <title>Hyperibacter terrae gen. nov., sp. nov. and Hyperibacter viscosus sp. nov., two new members in the family Rhodospirillaceae isolated from the rhizosphere of Hypericum perforatum.</title>
        <authorList>
            <person name="Noviana Z."/>
        </authorList>
    </citation>
    <scope>NUCLEOTIDE SEQUENCE [LARGE SCALE GENOMIC DNA]</scope>
    <source>
        <strain evidence="3 4">R5959</strain>
    </source>
</reference>
<dbReference type="InterPro" id="IPR010121">
    <property type="entry name" value="Pyruvate_phosphate_dikinase"/>
</dbReference>
<protein>
    <submittedName>
        <fullName evidence="3">Pyruvate, phosphate dikinase</fullName>
    </submittedName>
</protein>
<dbReference type="GO" id="GO:0005524">
    <property type="term" value="F:ATP binding"/>
    <property type="evidence" value="ECO:0007669"/>
    <property type="project" value="InterPro"/>
</dbReference>
<keyword evidence="3" id="KW-0808">Transferase</keyword>
<sequence>MSDKNEARLFSIDRDTAAPADTLLPAVGNKAFNLMRLAALGLPVPPGFVLSTDFCREFAAAGHRLAARLPELLAKEIRRVERASGLLFGDKYRPLLVSVRSGAAASMPGMMDTLLNIGLSDRTLPGFVALTGNPRLAWDCYRRLIQSFAETVHGVAAAPFDAAVAEALGRADAAALPELDTLSLRELVRALLEVYADEVGEPFPQDPAEQLEAATEAVFRSWESPRAIEYRRLNGLDGLAGTAVTIQRMVFGNAGGQSGAGVGFTRDPASGEKKLYLDFAANAQGEDVVSGRCGLTRADGLERLMPDLYGELREVTQKLESAFLDVQDFEFTIEEGKLFLLQTRRAKRTPWAALRIAVDLAEEGLVTREAALAQLASVDLDKLARRHVHAGQPPLARGVPASLGAASGPIALSNEAAELFAKEGKPPILVREDTVTADIAGMAVAAGILTARGGRTSHASVVARQLNKVCLVGCEALAVAADGRSCRIGGERLQEGDIVTLDGEGGGVYRAEVAVSEERPLAELAKVAAWRAAKAAHHETLPVTVDEHHRALAPSALLHLDRSA</sequence>
<organism evidence="3 4">
    <name type="scientific">Hypericibacter adhaerens</name>
    <dbReference type="NCBI Taxonomy" id="2602016"/>
    <lineage>
        <taxon>Bacteria</taxon>
        <taxon>Pseudomonadati</taxon>
        <taxon>Pseudomonadota</taxon>
        <taxon>Alphaproteobacteria</taxon>
        <taxon>Rhodospirillales</taxon>
        <taxon>Dongiaceae</taxon>
        <taxon>Hypericibacter</taxon>
    </lineage>
</organism>
<dbReference type="InterPro" id="IPR008279">
    <property type="entry name" value="PEP-util_enz_mobile_dom"/>
</dbReference>
<evidence type="ECO:0000313" key="3">
    <source>
        <dbReference type="EMBL" id="QEX21310.1"/>
    </source>
</evidence>
<keyword evidence="3" id="KW-0418">Kinase</keyword>
<dbReference type="SUPFAM" id="SSF52009">
    <property type="entry name" value="Phosphohistidine domain"/>
    <property type="match status" value="1"/>
</dbReference>